<dbReference type="PROSITE" id="PS51147">
    <property type="entry name" value="PFTA"/>
    <property type="match status" value="4"/>
</dbReference>
<dbReference type="PROSITE" id="PS51450">
    <property type="entry name" value="LRR"/>
    <property type="match status" value="1"/>
</dbReference>
<sequence length="698" mass="79647">MHGRPRKPLKQEDTAALSAKAEHLRSLQSHFLANHHNRVYTKEALDVNAKLVESNPEWQTCWNYRKLAVQHFLSAASDSDSDVKSILDQELRVVENALRKNYKSYGAWHHRKWVLSKGHSSIDNELRLLDAFQKQDPRNFHAWNYRRFVTALMKRSDEDELKYTEEVIGANFSNYSAWHNRSILLSNLLQRKAEGYFPKENVLEEEYELVHNALFTDPDDQSGWFYHLWLIDQTVKTDAPLLVSSWPSHGSTINLQRNKCLFGSGSSVLNCTLSNIGKFPVILYFSQAVEGINSSTVTVKSDVLNVDVVWKPLSTNNSNTSQVWVTYLNIGNMELQLSKTYPLEISLGHSQGIVSSSGYHFGHPTQIAFKLCILTAHREPAEGEGEKMTSWDDHHFRAVEHFQESESILTTDQLTSENDHNQPTSNWSVETIVKEIAEFRDLLSESDCKLGKLTLARLLSALDSLSSKHAKKMAHADEVLQLYDDLMLLDPIHSLYYKDKRSLTLLHQITSTRESLLPYCHYYEGATKTIADYVCVRLQNLSLSRIGCAENLLWVQMLDLSHNELQSIEGLEAMQLLSCLNLSHNKFGSFTALGPLRFLQSLKVLNISNNEIGSHSIDTRRYLCSSPLSHTEEFAWDRFEILAGSFNATKFWEAFLIFDSLNLTELDIKGNAVDDENFKLFLVKVLPTLKWLDGGELS</sequence>
<dbReference type="Pfam" id="PF01239">
    <property type="entry name" value="PPTA"/>
    <property type="match status" value="4"/>
</dbReference>
<keyword evidence="4 9" id="KW-0637">Prenyltransferase</keyword>
<evidence type="ECO:0000256" key="9">
    <source>
        <dbReference type="RuleBase" id="RU367120"/>
    </source>
</evidence>
<evidence type="ECO:0000256" key="3">
    <source>
        <dbReference type="ARBA" id="ARBA00014772"/>
    </source>
</evidence>
<evidence type="ECO:0000313" key="10">
    <source>
        <dbReference type="EMBL" id="KAK7275849.1"/>
    </source>
</evidence>
<dbReference type="GO" id="GO:0097354">
    <property type="term" value="P:prenylation"/>
    <property type="evidence" value="ECO:0007669"/>
    <property type="project" value="UniProtKB-UniRule"/>
</dbReference>
<dbReference type="Gene3D" id="1.25.40.120">
    <property type="entry name" value="Protein prenylyltransferase"/>
    <property type="match status" value="1"/>
</dbReference>
<accession>A0AAN9FGG1</accession>
<comment type="catalytic activity">
    <reaction evidence="8 9">
        <text>geranylgeranyl diphosphate + L-cysteinyl-[protein] = S-geranylgeranyl-L-cysteinyl-[protein] + diphosphate</text>
        <dbReference type="Rhea" id="RHEA:21240"/>
        <dbReference type="Rhea" id="RHEA-COMP:10131"/>
        <dbReference type="Rhea" id="RHEA-COMP:11537"/>
        <dbReference type="ChEBI" id="CHEBI:29950"/>
        <dbReference type="ChEBI" id="CHEBI:33019"/>
        <dbReference type="ChEBI" id="CHEBI:57533"/>
        <dbReference type="ChEBI" id="CHEBI:86021"/>
        <dbReference type="EC" id="2.5.1.60"/>
    </reaction>
</comment>
<dbReference type="GO" id="GO:0005968">
    <property type="term" value="C:Rab-protein geranylgeranyltransferase complex"/>
    <property type="evidence" value="ECO:0007669"/>
    <property type="project" value="TreeGrafter"/>
</dbReference>
<keyword evidence="11" id="KW-1185">Reference proteome</keyword>
<dbReference type="Gene3D" id="3.80.10.10">
    <property type="entry name" value="Ribonuclease Inhibitor"/>
    <property type="match status" value="1"/>
</dbReference>
<protein>
    <recommendedName>
        <fullName evidence="3 9">Geranylgeranyl transferase type-2 subunit alpha</fullName>
        <ecNumber evidence="2 9">2.5.1.60</ecNumber>
    </recommendedName>
    <alternativeName>
        <fullName evidence="7 9">Geranylgeranyl transferase type II subunit alpha</fullName>
    </alternativeName>
</protein>
<evidence type="ECO:0000256" key="1">
    <source>
        <dbReference type="ARBA" id="ARBA00006734"/>
    </source>
</evidence>
<name>A0AAN9FGG1_CROPI</name>
<reference evidence="10 11" key="1">
    <citation type="submission" date="2024-01" db="EMBL/GenBank/DDBJ databases">
        <title>The genomes of 5 underutilized Papilionoideae crops provide insights into root nodulation and disease resistanc.</title>
        <authorList>
            <person name="Yuan L."/>
        </authorList>
    </citation>
    <scope>NUCLEOTIDE SEQUENCE [LARGE SCALE GENOMIC DNA]</scope>
    <source>
        <strain evidence="10">ZHUSHIDOU_FW_LH</strain>
        <tissue evidence="10">Leaf</tissue>
    </source>
</reference>
<dbReference type="AlphaFoldDB" id="A0AAN9FGG1"/>
<proteinExistence type="inferred from homology"/>
<evidence type="ECO:0000256" key="8">
    <source>
        <dbReference type="ARBA" id="ARBA00047658"/>
    </source>
</evidence>
<dbReference type="PANTHER" id="PTHR11129">
    <property type="entry name" value="PROTEIN FARNESYLTRANSFERASE ALPHA SUBUNIT/RAB GERANYLGERANYL TRANSFERASE ALPHA SUBUNIT"/>
    <property type="match status" value="1"/>
</dbReference>
<evidence type="ECO:0000256" key="4">
    <source>
        <dbReference type="ARBA" id="ARBA00022602"/>
    </source>
</evidence>
<gene>
    <name evidence="10" type="ORF">RIF29_16975</name>
</gene>
<evidence type="ECO:0000256" key="5">
    <source>
        <dbReference type="ARBA" id="ARBA00022679"/>
    </source>
</evidence>
<dbReference type="Pfam" id="PF13516">
    <property type="entry name" value="LRR_6"/>
    <property type="match status" value="2"/>
</dbReference>
<dbReference type="InterPro" id="IPR032675">
    <property type="entry name" value="LRR_dom_sf"/>
</dbReference>
<dbReference type="EC" id="2.5.1.60" evidence="2 9"/>
<evidence type="ECO:0000256" key="2">
    <source>
        <dbReference type="ARBA" id="ARBA00012656"/>
    </source>
</evidence>
<dbReference type="EMBL" id="JAYWIO010000003">
    <property type="protein sequence ID" value="KAK7275849.1"/>
    <property type="molecule type" value="Genomic_DNA"/>
</dbReference>
<keyword evidence="6" id="KW-0677">Repeat</keyword>
<evidence type="ECO:0000256" key="7">
    <source>
        <dbReference type="ARBA" id="ARBA00031267"/>
    </source>
</evidence>
<dbReference type="SUPFAM" id="SSF48439">
    <property type="entry name" value="Protein prenylyltransferase"/>
    <property type="match status" value="1"/>
</dbReference>
<organism evidence="10 11">
    <name type="scientific">Crotalaria pallida</name>
    <name type="common">Smooth rattlebox</name>
    <name type="synonym">Crotalaria striata</name>
    <dbReference type="NCBI Taxonomy" id="3830"/>
    <lineage>
        <taxon>Eukaryota</taxon>
        <taxon>Viridiplantae</taxon>
        <taxon>Streptophyta</taxon>
        <taxon>Embryophyta</taxon>
        <taxon>Tracheophyta</taxon>
        <taxon>Spermatophyta</taxon>
        <taxon>Magnoliopsida</taxon>
        <taxon>eudicotyledons</taxon>
        <taxon>Gunneridae</taxon>
        <taxon>Pentapetalae</taxon>
        <taxon>rosids</taxon>
        <taxon>fabids</taxon>
        <taxon>Fabales</taxon>
        <taxon>Fabaceae</taxon>
        <taxon>Papilionoideae</taxon>
        <taxon>50 kb inversion clade</taxon>
        <taxon>genistoids sensu lato</taxon>
        <taxon>core genistoids</taxon>
        <taxon>Crotalarieae</taxon>
        <taxon>Crotalaria</taxon>
    </lineage>
</organism>
<keyword evidence="5 9" id="KW-0808">Transferase</keyword>
<dbReference type="InterPro" id="IPR001611">
    <property type="entry name" value="Leu-rich_rpt"/>
</dbReference>
<dbReference type="PANTHER" id="PTHR11129:SF2">
    <property type="entry name" value="GERANYLGERANYL TRANSFERASE TYPE-2 SUBUNIT ALPHA"/>
    <property type="match status" value="1"/>
</dbReference>
<dbReference type="FunFam" id="3.80.10.10:FF:000756">
    <property type="entry name" value="Rab geranylgeranyl transferase like protein"/>
    <property type="match status" value="1"/>
</dbReference>
<dbReference type="InterPro" id="IPR002088">
    <property type="entry name" value="Prenyl_trans_a"/>
</dbReference>
<evidence type="ECO:0000313" key="11">
    <source>
        <dbReference type="Proteomes" id="UP001372338"/>
    </source>
</evidence>
<dbReference type="SUPFAM" id="SSF52058">
    <property type="entry name" value="L domain-like"/>
    <property type="match status" value="1"/>
</dbReference>
<comment type="similarity">
    <text evidence="1 9">Belongs to the protein prenyltransferase subunit alpha family.</text>
</comment>
<comment type="function">
    <text evidence="9">Catalyzes the transfer of a geranyl-geranyl moiety from geranyl-geranyl pyrophosphate to cysteines occuring in specific C-terminal amino acid sequences.</text>
</comment>
<dbReference type="Proteomes" id="UP001372338">
    <property type="component" value="Unassembled WGS sequence"/>
</dbReference>
<dbReference type="FunFam" id="1.25.40.120:FF:000035">
    <property type="entry name" value="Geranylgeranyl transferase type-2 subunit alpha"/>
    <property type="match status" value="1"/>
</dbReference>
<comment type="caution">
    <text evidence="10">The sequence shown here is derived from an EMBL/GenBank/DDBJ whole genome shotgun (WGS) entry which is preliminary data.</text>
</comment>
<evidence type="ECO:0000256" key="6">
    <source>
        <dbReference type="ARBA" id="ARBA00022737"/>
    </source>
</evidence>
<dbReference type="GO" id="GO:0004663">
    <property type="term" value="F:Rab geranylgeranyltransferase activity"/>
    <property type="evidence" value="ECO:0007669"/>
    <property type="project" value="UniProtKB-UniRule"/>
</dbReference>